<evidence type="ECO:0000256" key="3">
    <source>
        <dbReference type="ARBA" id="ARBA00022793"/>
    </source>
</evidence>
<keyword evidence="3" id="KW-0210">Decarboxylase</keyword>
<dbReference type="GO" id="GO:0008483">
    <property type="term" value="F:transaminase activity"/>
    <property type="evidence" value="ECO:0007669"/>
    <property type="project" value="UniProtKB-KW"/>
</dbReference>
<keyword evidence="7" id="KW-0808">Transferase</keyword>
<evidence type="ECO:0000256" key="1">
    <source>
        <dbReference type="ARBA" id="ARBA00001933"/>
    </source>
</evidence>
<name>A0ABU6B5E3_9NOCA</name>
<sequence>MAPGAAHFSFRQWSRRLIRPSDTLCRRIGTDRCADIYPLPVASTPPELHTHWDMGASSAPGAQPLDDAPPRHMTAAEFREHGRAVVDWVADYWERVESLPVLSTLPPGAVRAQLPSSPPELGEPFPDLLDDMDRVIVPGLTHWQHPGFFAYFPTGASGPAALADLLASGLGVQGMLWQTSPACTELEQHVLDWLAGLIGLPERFTFAGTGGGVVQDSASTAMLVTMLAALHRASGGQVARDGIDRGRYVVYTSTEANCGFEKTARITGIGASAVRFIQTRADLSMDPQALRAAMEHDARAGFTPVLVMATVGTTSTGAIDPVELIGPVCREYGAWLHVDAAYAGVAAICPELRWIHAGVAEFADSYATNPHKWLLTALDFDACYVADRGALTGALSVLPEYLRNGASESGVVVDYRDWQVPLGRRFRALKLWAVIRWYGAAGLREHIRHSVALAQQFASWVGADERFEVLAPHPLSLICFRLRGDDSANRELLDAVNATGRVLLSHTKVRGAFALRLAIGGTATRREHVAAAWALLAEHANIARHSLGRGHHTEAVSPETG</sequence>
<protein>
    <submittedName>
        <fullName evidence="7">Aminotransferase class V-fold PLP-dependent enzyme</fullName>
    </submittedName>
</protein>
<dbReference type="EMBL" id="JAYKYQ010000021">
    <property type="protein sequence ID" value="MEB3514688.1"/>
    <property type="molecule type" value="Genomic_DNA"/>
</dbReference>
<reference evidence="7 8" key="1">
    <citation type="submission" date="2023-12" db="EMBL/GenBank/DDBJ databases">
        <title>novel species in genus Nocarida.</title>
        <authorList>
            <person name="Li Z."/>
        </authorList>
    </citation>
    <scope>NUCLEOTIDE SEQUENCE [LARGE SCALE GENOMIC DNA]</scope>
    <source>
        <strain evidence="7 8">CDC186</strain>
    </source>
</reference>
<dbReference type="PANTHER" id="PTHR11999">
    <property type="entry name" value="GROUP II PYRIDOXAL-5-PHOSPHATE DECARBOXYLASE"/>
    <property type="match status" value="1"/>
</dbReference>
<comment type="cofactor">
    <cofactor evidence="1 6">
        <name>pyridoxal 5'-phosphate</name>
        <dbReference type="ChEBI" id="CHEBI:597326"/>
    </cofactor>
</comment>
<keyword evidence="8" id="KW-1185">Reference proteome</keyword>
<accession>A0ABU6B5E3</accession>
<evidence type="ECO:0000256" key="2">
    <source>
        <dbReference type="ARBA" id="ARBA00009533"/>
    </source>
</evidence>
<dbReference type="SUPFAM" id="SSF53383">
    <property type="entry name" value="PLP-dependent transferases"/>
    <property type="match status" value="1"/>
</dbReference>
<evidence type="ECO:0000313" key="8">
    <source>
        <dbReference type="Proteomes" id="UP001348098"/>
    </source>
</evidence>
<keyword evidence="7" id="KW-0032">Aminotransferase</keyword>
<organism evidence="7 8">
    <name type="scientific">Nocardia implantans</name>
    <dbReference type="NCBI Taxonomy" id="3108168"/>
    <lineage>
        <taxon>Bacteria</taxon>
        <taxon>Bacillati</taxon>
        <taxon>Actinomycetota</taxon>
        <taxon>Actinomycetes</taxon>
        <taxon>Mycobacteriales</taxon>
        <taxon>Nocardiaceae</taxon>
        <taxon>Nocardia</taxon>
    </lineage>
</organism>
<comment type="caution">
    <text evidence="7">The sequence shown here is derived from an EMBL/GenBank/DDBJ whole genome shotgun (WGS) entry which is preliminary data.</text>
</comment>
<dbReference type="PRINTS" id="PR00800">
    <property type="entry name" value="YHDCRBOXLASE"/>
</dbReference>
<evidence type="ECO:0000313" key="7">
    <source>
        <dbReference type="EMBL" id="MEB3514688.1"/>
    </source>
</evidence>
<dbReference type="Gene3D" id="3.90.1150.10">
    <property type="entry name" value="Aspartate Aminotransferase, domain 1"/>
    <property type="match status" value="1"/>
</dbReference>
<gene>
    <name evidence="7" type="ORF">U3653_32095</name>
</gene>
<evidence type="ECO:0000256" key="4">
    <source>
        <dbReference type="ARBA" id="ARBA00022898"/>
    </source>
</evidence>
<evidence type="ECO:0000256" key="5">
    <source>
        <dbReference type="ARBA" id="ARBA00023239"/>
    </source>
</evidence>
<dbReference type="PANTHER" id="PTHR11999:SF70">
    <property type="entry name" value="MIP05841P"/>
    <property type="match status" value="1"/>
</dbReference>
<dbReference type="Pfam" id="PF00282">
    <property type="entry name" value="Pyridoxal_deC"/>
    <property type="match status" value="1"/>
</dbReference>
<dbReference type="Proteomes" id="UP001348098">
    <property type="component" value="Unassembled WGS sequence"/>
</dbReference>
<dbReference type="InterPro" id="IPR010977">
    <property type="entry name" value="Aromatic_deC"/>
</dbReference>
<keyword evidence="4 6" id="KW-0663">Pyridoxal phosphate</keyword>
<dbReference type="InterPro" id="IPR015424">
    <property type="entry name" value="PyrdxlP-dep_Trfase"/>
</dbReference>
<proteinExistence type="inferred from homology"/>
<comment type="similarity">
    <text evidence="2 6">Belongs to the group II decarboxylase family.</text>
</comment>
<keyword evidence="5 6" id="KW-0456">Lyase</keyword>
<dbReference type="Gene3D" id="1.20.1340.10">
    <property type="entry name" value="dopa decarboxylase, N-terminal domain"/>
    <property type="match status" value="1"/>
</dbReference>
<dbReference type="InterPro" id="IPR015422">
    <property type="entry name" value="PyrdxlP-dep_Trfase_small"/>
</dbReference>
<evidence type="ECO:0000256" key="6">
    <source>
        <dbReference type="RuleBase" id="RU000382"/>
    </source>
</evidence>
<dbReference type="InterPro" id="IPR002129">
    <property type="entry name" value="PyrdxlP-dep_de-COase"/>
</dbReference>
<dbReference type="InterPro" id="IPR015421">
    <property type="entry name" value="PyrdxlP-dep_Trfase_major"/>
</dbReference>
<dbReference type="RefSeq" id="WP_323124710.1">
    <property type="nucleotide sequence ID" value="NZ_JAYESH010000024.1"/>
</dbReference>
<dbReference type="Gene3D" id="3.40.640.10">
    <property type="entry name" value="Type I PLP-dependent aspartate aminotransferase-like (Major domain)"/>
    <property type="match status" value="1"/>
</dbReference>